<dbReference type="Proteomes" id="UP000642829">
    <property type="component" value="Unassembled WGS sequence"/>
</dbReference>
<keyword evidence="2" id="KW-1185">Reference proteome</keyword>
<gene>
    <name evidence="1" type="ORF">GCM10007047_17980</name>
</gene>
<organism evidence="1 2">
    <name type="scientific">Cerasicoccus arenae</name>
    <dbReference type="NCBI Taxonomy" id="424488"/>
    <lineage>
        <taxon>Bacteria</taxon>
        <taxon>Pseudomonadati</taxon>
        <taxon>Verrucomicrobiota</taxon>
        <taxon>Opitutia</taxon>
        <taxon>Puniceicoccales</taxon>
        <taxon>Cerasicoccaceae</taxon>
        <taxon>Cerasicoccus</taxon>
    </lineage>
</organism>
<name>A0A8J3GEA7_9BACT</name>
<accession>A0A8J3GEA7</accession>
<reference evidence="1" key="1">
    <citation type="journal article" date="2014" name="Int. J. Syst. Evol. Microbiol.">
        <title>Complete genome sequence of Corynebacterium casei LMG S-19264T (=DSM 44701T), isolated from a smear-ripened cheese.</title>
        <authorList>
            <consortium name="US DOE Joint Genome Institute (JGI-PGF)"/>
            <person name="Walter F."/>
            <person name="Albersmeier A."/>
            <person name="Kalinowski J."/>
            <person name="Ruckert C."/>
        </authorList>
    </citation>
    <scope>NUCLEOTIDE SEQUENCE</scope>
    <source>
        <strain evidence="1">KCTC 12870</strain>
    </source>
</reference>
<proteinExistence type="predicted"/>
<reference evidence="1" key="2">
    <citation type="submission" date="2020-09" db="EMBL/GenBank/DDBJ databases">
        <authorList>
            <person name="Sun Q."/>
            <person name="Kim S."/>
        </authorList>
    </citation>
    <scope>NUCLEOTIDE SEQUENCE</scope>
    <source>
        <strain evidence="1">KCTC 12870</strain>
    </source>
</reference>
<sequence>MAGEKSTTIERTTISIDGKIYQGAKAKAETAGLKFSNYVERLIDADLEGSLSLSAIDEKTRAVIAERAEHFGIPPSALLASAAKGLATYLTQHNEISLPLVVMSARDAAGMDEDSSELDAVNQYEAELSGVTAEKAKRKKAADKRKRA</sequence>
<dbReference type="AlphaFoldDB" id="A0A8J3GEA7"/>
<evidence type="ECO:0000313" key="2">
    <source>
        <dbReference type="Proteomes" id="UP000642829"/>
    </source>
</evidence>
<dbReference type="EMBL" id="BMXG01000010">
    <property type="protein sequence ID" value="GHC01925.1"/>
    <property type="molecule type" value="Genomic_DNA"/>
</dbReference>
<dbReference type="RefSeq" id="WP_189514268.1">
    <property type="nucleotide sequence ID" value="NZ_BMXG01000010.1"/>
</dbReference>
<evidence type="ECO:0000313" key="1">
    <source>
        <dbReference type="EMBL" id="GHC01925.1"/>
    </source>
</evidence>
<protein>
    <submittedName>
        <fullName evidence="1">Uncharacterized protein</fullName>
    </submittedName>
</protein>
<comment type="caution">
    <text evidence="1">The sequence shown here is derived from an EMBL/GenBank/DDBJ whole genome shotgun (WGS) entry which is preliminary data.</text>
</comment>